<accession>A0A0E9WI07</accession>
<reference evidence="2" key="1">
    <citation type="submission" date="2014-11" db="EMBL/GenBank/DDBJ databases">
        <authorList>
            <person name="Amaro Gonzalez C."/>
        </authorList>
    </citation>
    <scope>NUCLEOTIDE SEQUENCE</scope>
</reference>
<reference evidence="2" key="2">
    <citation type="journal article" date="2015" name="Fish Shellfish Immunol.">
        <title>Early steps in the European eel (Anguilla anguilla)-Vibrio vulnificus interaction in the gills: Role of the RtxA13 toxin.</title>
        <authorList>
            <person name="Callol A."/>
            <person name="Pajuelo D."/>
            <person name="Ebbesson L."/>
            <person name="Teles M."/>
            <person name="MacKenzie S."/>
            <person name="Amaro C."/>
        </authorList>
    </citation>
    <scope>NUCLEOTIDE SEQUENCE</scope>
</reference>
<name>A0A0E9WI07_ANGAN</name>
<dbReference type="AlphaFoldDB" id="A0A0E9WI07"/>
<proteinExistence type="predicted"/>
<evidence type="ECO:0000256" key="1">
    <source>
        <dbReference type="SAM" id="SignalP"/>
    </source>
</evidence>
<keyword evidence="1" id="KW-0732">Signal</keyword>
<organism evidence="2">
    <name type="scientific">Anguilla anguilla</name>
    <name type="common">European freshwater eel</name>
    <name type="synonym">Muraena anguilla</name>
    <dbReference type="NCBI Taxonomy" id="7936"/>
    <lineage>
        <taxon>Eukaryota</taxon>
        <taxon>Metazoa</taxon>
        <taxon>Chordata</taxon>
        <taxon>Craniata</taxon>
        <taxon>Vertebrata</taxon>
        <taxon>Euteleostomi</taxon>
        <taxon>Actinopterygii</taxon>
        <taxon>Neopterygii</taxon>
        <taxon>Teleostei</taxon>
        <taxon>Anguilliformes</taxon>
        <taxon>Anguillidae</taxon>
        <taxon>Anguilla</taxon>
    </lineage>
</organism>
<dbReference type="EMBL" id="GBXM01019459">
    <property type="protein sequence ID" value="JAH89118.1"/>
    <property type="molecule type" value="Transcribed_RNA"/>
</dbReference>
<sequence length="45" mass="5120">MLLRDIPSFGALMIWWWRALSYTSLKISDSCSICLRSGDCEGHSI</sequence>
<feature type="chain" id="PRO_5002434597" evidence="1">
    <location>
        <begin position="22"/>
        <end position="45"/>
    </location>
</feature>
<feature type="signal peptide" evidence="1">
    <location>
        <begin position="1"/>
        <end position="21"/>
    </location>
</feature>
<evidence type="ECO:0000313" key="2">
    <source>
        <dbReference type="EMBL" id="JAH89118.1"/>
    </source>
</evidence>
<protein>
    <submittedName>
        <fullName evidence="2">Uncharacterized protein</fullName>
    </submittedName>
</protein>